<gene>
    <name evidence="1" type="ORF">OKW52_20390</name>
</gene>
<protein>
    <submittedName>
        <fullName evidence="1">Uncharacterized protein</fullName>
    </submittedName>
</protein>
<evidence type="ECO:0000313" key="1">
    <source>
        <dbReference type="EMBL" id="MCW1934547.1"/>
    </source>
</evidence>
<dbReference type="EMBL" id="JAPDFL010000001">
    <property type="protein sequence ID" value="MCW1934547.1"/>
    <property type="molecule type" value="Genomic_DNA"/>
</dbReference>
<dbReference type="Proteomes" id="UP001208938">
    <property type="component" value="Unassembled WGS sequence"/>
</dbReference>
<keyword evidence="2" id="KW-1185">Reference proteome</keyword>
<comment type="caution">
    <text evidence="1">The sequence shown here is derived from an EMBL/GenBank/DDBJ whole genome shotgun (WGS) entry which is preliminary data.</text>
</comment>
<organism evidence="1 2">
    <name type="scientific">Pararhodobacter zhoushanensis</name>
    <dbReference type="NCBI Taxonomy" id="2479545"/>
    <lineage>
        <taxon>Bacteria</taxon>
        <taxon>Pseudomonadati</taxon>
        <taxon>Pseudomonadota</taxon>
        <taxon>Alphaproteobacteria</taxon>
        <taxon>Rhodobacterales</taxon>
        <taxon>Paracoccaceae</taxon>
        <taxon>Pararhodobacter</taxon>
    </lineage>
</organism>
<name>A0ABT3H444_9RHOB</name>
<evidence type="ECO:0000313" key="2">
    <source>
        <dbReference type="Proteomes" id="UP001208938"/>
    </source>
</evidence>
<sequence length="235" mass="26795">MAVDASDFLRRSGEFMQRQLPQIEVWALNKTGDDALSALQDRMKVSFDRPTRWTLNAFQVWRATKSTRLAMVQERPSVGRRHYLKVQESGGPRQQTALEKLIEARVVSAEILRAVVPTRDARVDSYGNWSRGERNQALSEIGAQRDRAANATETSIKRARRRGRSSYFVPRNGGLTPGIWKRTVGGDLSKVATFAKRAPLYAPRLKFEDTVAATYRDRLEPNLKWAFERAVQTMR</sequence>
<accession>A0ABT3H444</accession>
<reference evidence="1 2" key="1">
    <citation type="submission" date="2022-10" db="EMBL/GenBank/DDBJ databases">
        <title>Pararhodobacter sp. nov., isolated from marine algae.</title>
        <authorList>
            <person name="Choi B.J."/>
            <person name="Kim J.M."/>
            <person name="Lee J.K."/>
            <person name="Choi D.G."/>
            <person name="Jeon C.O."/>
        </authorList>
    </citation>
    <scope>NUCLEOTIDE SEQUENCE [LARGE SCALE GENOMIC DNA]</scope>
    <source>
        <strain evidence="1 2">ZQ420</strain>
    </source>
</reference>
<proteinExistence type="predicted"/>